<dbReference type="InterPro" id="IPR032093">
    <property type="entry name" value="PhoD_N"/>
</dbReference>
<dbReference type="SUPFAM" id="SSF56300">
    <property type="entry name" value="Metallo-dependent phosphatases"/>
    <property type="match status" value="1"/>
</dbReference>
<name>A0A919SKG2_9ACTN</name>
<evidence type="ECO:0000259" key="4">
    <source>
        <dbReference type="Pfam" id="PF16655"/>
    </source>
</evidence>
<feature type="chain" id="PRO_5037197075" evidence="2">
    <location>
        <begin position="21"/>
        <end position="550"/>
    </location>
</feature>
<accession>A0A919SKG2</accession>
<dbReference type="InterPro" id="IPR029052">
    <property type="entry name" value="Metallo-depent_PP-like"/>
</dbReference>
<dbReference type="PANTHER" id="PTHR43606:SF2">
    <property type="entry name" value="ALKALINE PHOSPHATASE FAMILY PROTEIN (AFU_ORTHOLOGUE AFUA_5G03860)"/>
    <property type="match status" value="1"/>
</dbReference>
<evidence type="ECO:0000259" key="3">
    <source>
        <dbReference type="Pfam" id="PF09423"/>
    </source>
</evidence>
<comment type="caution">
    <text evidence="5">The sequence shown here is derived from an EMBL/GenBank/DDBJ whole genome shotgun (WGS) entry which is preliminary data.</text>
</comment>
<dbReference type="Pfam" id="PF16655">
    <property type="entry name" value="PhoD_N"/>
    <property type="match status" value="1"/>
</dbReference>
<feature type="domain" description="Phospholipase D N-terminal" evidence="4">
    <location>
        <begin position="44"/>
        <end position="142"/>
    </location>
</feature>
<evidence type="ECO:0000256" key="1">
    <source>
        <dbReference type="SAM" id="MobiDB-lite"/>
    </source>
</evidence>
<dbReference type="RefSeq" id="WP_212998608.1">
    <property type="nucleotide sequence ID" value="NZ_BAAATW010000011.1"/>
</dbReference>
<evidence type="ECO:0000313" key="5">
    <source>
        <dbReference type="EMBL" id="GIM74077.1"/>
    </source>
</evidence>
<dbReference type="InterPro" id="IPR006311">
    <property type="entry name" value="TAT_signal"/>
</dbReference>
<dbReference type="Gene3D" id="3.60.21.70">
    <property type="entry name" value="PhoD-like phosphatase"/>
    <property type="match status" value="1"/>
</dbReference>
<feature type="region of interest" description="Disordered" evidence="1">
    <location>
        <begin position="516"/>
        <end position="550"/>
    </location>
</feature>
<dbReference type="CDD" id="cd07389">
    <property type="entry name" value="MPP_PhoD"/>
    <property type="match status" value="1"/>
</dbReference>
<dbReference type="PROSITE" id="PS51318">
    <property type="entry name" value="TAT"/>
    <property type="match status" value="1"/>
</dbReference>
<dbReference type="Pfam" id="PF09423">
    <property type="entry name" value="PhoD"/>
    <property type="match status" value="1"/>
</dbReference>
<reference evidence="5" key="1">
    <citation type="submission" date="2021-03" db="EMBL/GenBank/DDBJ databases">
        <title>Whole genome shotgun sequence of Actinoplanes consettensis NBRC 14913.</title>
        <authorList>
            <person name="Komaki H."/>
            <person name="Tamura T."/>
        </authorList>
    </citation>
    <scope>NUCLEOTIDE SEQUENCE</scope>
    <source>
        <strain evidence="5">NBRC 14913</strain>
    </source>
</reference>
<sequence length="550" mass="61103">MALTRRTLLLSSAAAGAATAATTWPLAASAAVYRGPLRSDPFTLGLASGDPEDDGFVLWTRLAPTPLADDGLGGMPARDVPVQWEVAADELFRHVVRRGVTIARASAAHSVHVELNGLLPGREYFYRFKAERYVSPTARTRTAPAPWTTPAALAMSFVSCSQYEHGYFTAYRRLAEDEPELVLHLGDYQYEYAPDTYNIPGGNPRDHEGPETVTLANYRQRHAQYKTDPDLQAAHAVAPWAVVFDDHEIENNWADEVPEQPDPNFLARRAAAFQAYYENMPLRRTSIPRGIDMQLYRRLRWGRLATFHMLDTRQFRDDQGCGDGYKDCPAALDPARSITGPEQEQWLIDGFRRSTARWDVLGQQVFFGQRDNNSGPASVVSMDSWDGYAASRERITKGWVDAGVRNPVVLTGDVHAHWADDLKLDWTDPTSRTVGTELVCSSITSTGDGADVVPSAHPWAAWNPHLRFYNNQRGYVRTRITPADLTADFRVLPYVTRPDAPVHTRATFVVEDRVPGLNQTADNPTPGAATTALKQGDLGAETVRQETERP</sequence>
<dbReference type="EMBL" id="BOQP01000018">
    <property type="protein sequence ID" value="GIM74077.1"/>
    <property type="molecule type" value="Genomic_DNA"/>
</dbReference>
<keyword evidence="2" id="KW-0732">Signal</keyword>
<keyword evidence="6" id="KW-1185">Reference proteome</keyword>
<dbReference type="InterPro" id="IPR018946">
    <property type="entry name" value="PhoD-like_MPP"/>
</dbReference>
<evidence type="ECO:0000313" key="6">
    <source>
        <dbReference type="Proteomes" id="UP000680865"/>
    </source>
</evidence>
<dbReference type="InterPro" id="IPR038607">
    <property type="entry name" value="PhoD-like_sf"/>
</dbReference>
<gene>
    <name evidence="5" type="primary">phoD_1</name>
    <name evidence="5" type="ORF">Aco04nite_38520</name>
</gene>
<dbReference type="Proteomes" id="UP000680865">
    <property type="component" value="Unassembled WGS sequence"/>
</dbReference>
<evidence type="ECO:0000256" key="2">
    <source>
        <dbReference type="SAM" id="SignalP"/>
    </source>
</evidence>
<organism evidence="5 6">
    <name type="scientific">Winogradskya consettensis</name>
    <dbReference type="NCBI Taxonomy" id="113560"/>
    <lineage>
        <taxon>Bacteria</taxon>
        <taxon>Bacillati</taxon>
        <taxon>Actinomycetota</taxon>
        <taxon>Actinomycetes</taxon>
        <taxon>Micromonosporales</taxon>
        <taxon>Micromonosporaceae</taxon>
        <taxon>Winogradskya</taxon>
    </lineage>
</organism>
<dbReference type="InterPro" id="IPR052900">
    <property type="entry name" value="Phospholipid_Metab_Enz"/>
</dbReference>
<dbReference type="PANTHER" id="PTHR43606">
    <property type="entry name" value="PHOSPHATASE, PUTATIVE (AFU_ORTHOLOGUE AFUA_6G08710)-RELATED"/>
    <property type="match status" value="1"/>
</dbReference>
<proteinExistence type="predicted"/>
<feature type="domain" description="PhoD-like phosphatase metallophosphatase" evidence="3">
    <location>
        <begin position="156"/>
        <end position="489"/>
    </location>
</feature>
<dbReference type="Gene3D" id="2.60.40.380">
    <property type="entry name" value="Purple acid phosphatase-like, N-terminal"/>
    <property type="match status" value="1"/>
</dbReference>
<dbReference type="AlphaFoldDB" id="A0A919SKG2"/>
<protein>
    <submittedName>
        <fullName evidence="5">Alkaline phosphatase D</fullName>
    </submittedName>
</protein>
<feature type="signal peptide" evidence="2">
    <location>
        <begin position="1"/>
        <end position="20"/>
    </location>
</feature>